<dbReference type="InterPro" id="IPR020471">
    <property type="entry name" value="AKR"/>
</dbReference>
<gene>
    <name evidence="2" type="ORF">GSI_00372</name>
</gene>
<accession>A0A2G8SSJ3</accession>
<dbReference type="SUPFAM" id="SSF51430">
    <property type="entry name" value="NAD(P)-linked oxidoreductase"/>
    <property type="match status" value="1"/>
</dbReference>
<evidence type="ECO:0000259" key="1">
    <source>
        <dbReference type="Pfam" id="PF00248"/>
    </source>
</evidence>
<sequence>MVVPLGSTQPMFAFPVLEDIVDRPEDAPVDGLSLIEKKESGPLELPEIVFGGAAFSSFYNSEATIASDVPVRTVRLALQYNIRAFDTSPYYGVSEIVLGTALKVLEPVFPRSSYKLMTKCGRYGLNQSEFDYSPETIRKSVERSLERFHTTYLDTVYLHDVEFVCTPVGPLEAGNPETTLFEKATEYGLAEGQEGQVWGEGDQKILDAYAELRKMQEEGKIKHIGITAYTLSTLLRLALLVLHRPPYKPIDVLLSYCHLSLNNSTFATYAKPLRERAKVTQLLTASPLTMGLLTANPPSWHPAPAELKEAAKEANRIADDAQWPLGLVNLAAGYGFRKGEENGMPVVVGLSNPREVHESIRAWREVKEGADKAKRIALEDQVIGAFGSTLGYSWASPPEELRV</sequence>
<dbReference type="PANTHER" id="PTHR42686:SF1">
    <property type="entry name" value="GH17980P-RELATED"/>
    <property type="match status" value="1"/>
</dbReference>
<dbReference type="Gene3D" id="3.20.20.100">
    <property type="entry name" value="NADP-dependent oxidoreductase domain"/>
    <property type="match status" value="1"/>
</dbReference>
<dbReference type="GO" id="GO:0045290">
    <property type="term" value="F:D-arabinose 1-dehydrogenase [NAD(P)+] activity"/>
    <property type="evidence" value="ECO:0007669"/>
    <property type="project" value="TreeGrafter"/>
</dbReference>
<dbReference type="Pfam" id="PF00248">
    <property type="entry name" value="Aldo_ket_red"/>
    <property type="match status" value="1"/>
</dbReference>
<organism evidence="2 3">
    <name type="scientific">Ganoderma sinense ZZ0214-1</name>
    <dbReference type="NCBI Taxonomy" id="1077348"/>
    <lineage>
        <taxon>Eukaryota</taxon>
        <taxon>Fungi</taxon>
        <taxon>Dikarya</taxon>
        <taxon>Basidiomycota</taxon>
        <taxon>Agaricomycotina</taxon>
        <taxon>Agaricomycetes</taxon>
        <taxon>Polyporales</taxon>
        <taxon>Polyporaceae</taxon>
        <taxon>Ganoderma</taxon>
    </lineage>
</organism>
<dbReference type="PANTHER" id="PTHR42686">
    <property type="entry name" value="GH17980P-RELATED"/>
    <property type="match status" value="1"/>
</dbReference>
<dbReference type="AlphaFoldDB" id="A0A2G8SSJ3"/>
<keyword evidence="3" id="KW-1185">Reference proteome</keyword>
<dbReference type="EMBL" id="AYKW01000001">
    <property type="protein sequence ID" value="PIL36683.1"/>
    <property type="molecule type" value="Genomic_DNA"/>
</dbReference>
<dbReference type="InterPro" id="IPR023210">
    <property type="entry name" value="NADP_OxRdtase_dom"/>
</dbReference>
<dbReference type="OrthoDB" id="5286008at2759"/>
<feature type="domain" description="NADP-dependent oxidoreductase" evidence="1">
    <location>
        <begin position="47"/>
        <end position="365"/>
    </location>
</feature>
<reference evidence="2 3" key="1">
    <citation type="journal article" date="2015" name="Sci. Rep.">
        <title>Chromosome-level genome map provides insights into diverse defense mechanisms in the medicinal fungus Ganoderma sinense.</title>
        <authorList>
            <person name="Zhu Y."/>
            <person name="Xu J."/>
            <person name="Sun C."/>
            <person name="Zhou S."/>
            <person name="Xu H."/>
            <person name="Nelson D.R."/>
            <person name="Qian J."/>
            <person name="Song J."/>
            <person name="Luo H."/>
            <person name="Xiang L."/>
            <person name="Li Y."/>
            <person name="Xu Z."/>
            <person name="Ji A."/>
            <person name="Wang L."/>
            <person name="Lu S."/>
            <person name="Hayward A."/>
            <person name="Sun W."/>
            <person name="Li X."/>
            <person name="Schwartz D.C."/>
            <person name="Wang Y."/>
            <person name="Chen S."/>
        </authorList>
    </citation>
    <scope>NUCLEOTIDE SEQUENCE [LARGE SCALE GENOMIC DNA]</scope>
    <source>
        <strain evidence="2 3">ZZ0214-1</strain>
    </source>
</reference>
<evidence type="ECO:0000313" key="2">
    <source>
        <dbReference type="EMBL" id="PIL36683.1"/>
    </source>
</evidence>
<protein>
    <recommendedName>
        <fullName evidence="1">NADP-dependent oxidoreductase domain-containing protein</fullName>
    </recommendedName>
</protein>
<dbReference type="STRING" id="1077348.A0A2G8SSJ3"/>
<comment type="caution">
    <text evidence="2">The sequence shown here is derived from an EMBL/GenBank/DDBJ whole genome shotgun (WGS) entry which is preliminary data.</text>
</comment>
<name>A0A2G8SSJ3_9APHY</name>
<dbReference type="Proteomes" id="UP000230002">
    <property type="component" value="Unassembled WGS sequence"/>
</dbReference>
<dbReference type="InterPro" id="IPR036812">
    <property type="entry name" value="NAD(P)_OxRdtase_dom_sf"/>
</dbReference>
<evidence type="ECO:0000313" key="3">
    <source>
        <dbReference type="Proteomes" id="UP000230002"/>
    </source>
</evidence>
<proteinExistence type="predicted"/>
<dbReference type="GO" id="GO:0070485">
    <property type="term" value="P:dehydro-D-arabinono-1,4-lactone biosynthetic process"/>
    <property type="evidence" value="ECO:0007669"/>
    <property type="project" value="TreeGrafter"/>
</dbReference>
<dbReference type="GO" id="GO:0005829">
    <property type="term" value="C:cytosol"/>
    <property type="evidence" value="ECO:0007669"/>
    <property type="project" value="TreeGrafter"/>
</dbReference>